<sequence>MEKAVLILSDTQLVTGLAFVIGGYSQLNCRIAAYRWQIMIYVAWFSSFSFLSAMAFLREYFQTNRSLRFIRILLMFIMASLLIVGLLPTGSHNWLNLLSREGGFYPSLEAKCYYEQMRTKNYHIPVFAGFTSVRALFDILESRLMEIIWLSFAISWGTVKLWSTRSAVTHDVRGSNVGANQDVLEEDFWSFGQILPLVLLLLPVLAMAQTYFDNDAKSVDAAHRAQRTEGAETSMAASSKSFAVQRTSQETQRAHSYEPSNLDFASTRMAENASSQQQPSVLGASSSTQVASNPTLPDGSHSRQCLCGPLRRVPLPEYPYAPFTRYPWYNDQIVLLILQIVQLAVFHLYLLALVGNFLGLSVFVHNRLFLIWTFAVIPAASLLHLSIWYIAAWISSAFDIKRWLSGRKYDNEPKKIPLQDVEDRQRERFAEMQQSEAAKTARMIYLILRMALVAGLLVFTFFASVEFAGPNEIDFDTD</sequence>
<feature type="transmembrane region" description="Helical" evidence="2">
    <location>
        <begin position="188"/>
        <end position="208"/>
    </location>
</feature>
<keyword evidence="2" id="KW-1133">Transmembrane helix</keyword>
<evidence type="ECO:0000256" key="1">
    <source>
        <dbReference type="SAM" id="MobiDB-lite"/>
    </source>
</evidence>
<evidence type="ECO:0000313" key="3">
    <source>
        <dbReference type="EMBL" id="KAF2748856.1"/>
    </source>
</evidence>
<evidence type="ECO:0000313" key="4">
    <source>
        <dbReference type="Proteomes" id="UP000799440"/>
    </source>
</evidence>
<keyword evidence="2" id="KW-0812">Transmembrane</keyword>
<dbReference type="PANTHER" id="PTHR37577">
    <property type="entry name" value="INTEGRAL MEMBRANE PROTEIN"/>
    <property type="match status" value="1"/>
</dbReference>
<dbReference type="PANTHER" id="PTHR37577:SF1">
    <property type="entry name" value="INTEGRAL MEMBRANE PROTEIN"/>
    <property type="match status" value="1"/>
</dbReference>
<gene>
    <name evidence="3" type="ORF">M011DRAFT_476226</name>
</gene>
<feature type="region of interest" description="Disordered" evidence="1">
    <location>
        <begin position="283"/>
        <end position="302"/>
    </location>
</feature>
<keyword evidence="4" id="KW-1185">Reference proteome</keyword>
<evidence type="ECO:0000256" key="2">
    <source>
        <dbReference type="SAM" id="Phobius"/>
    </source>
</evidence>
<dbReference type="EMBL" id="MU006568">
    <property type="protein sequence ID" value="KAF2748856.1"/>
    <property type="molecule type" value="Genomic_DNA"/>
</dbReference>
<dbReference type="OrthoDB" id="5427664at2759"/>
<protein>
    <submittedName>
        <fullName evidence="3">Uncharacterized protein</fullName>
    </submittedName>
</protein>
<feature type="transmembrane region" description="Helical" evidence="2">
    <location>
        <begin position="333"/>
        <end position="357"/>
    </location>
</feature>
<organism evidence="3 4">
    <name type="scientific">Sporormia fimetaria CBS 119925</name>
    <dbReference type="NCBI Taxonomy" id="1340428"/>
    <lineage>
        <taxon>Eukaryota</taxon>
        <taxon>Fungi</taxon>
        <taxon>Dikarya</taxon>
        <taxon>Ascomycota</taxon>
        <taxon>Pezizomycotina</taxon>
        <taxon>Dothideomycetes</taxon>
        <taxon>Pleosporomycetidae</taxon>
        <taxon>Pleosporales</taxon>
        <taxon>Sporormiaceae</taxon>
        <taxon>Sporormia</taxon>
    </lineage>
</organism>
<feature type="transmembrane region" description="Helical" evidence="2">
    <location>
        <begin position="7"/>
        <end position="26"/>
    </location>
</feature>
<feature type="transmembrane region" description="Helical" evidence="2">
    <location>
        <begin position="69"/>
        <end position="87"/>
    </location>
</feature>
<dbReference type="AlphaFoldDB" id="A0A6A6VGC3"/>
<name>A0A6A6VGC3_9PLEO</name>
<feature type="transmembrane region" description="Helical" evidence="2">
    <location>
        <begin position="38"/>
        <end position="57"/>
    </location>
</feature>
<dbReference type="Proteomes" id="UP000799440">
    <property type="component" value="Unassembled WGS sequence"/>
</dbReference>
<feature type="compositionally biased region" description="Polar residues" evidence="1">
    <location>
        <begin position="283"/>
        <end position="295"/>
    </location>
</feature>
<feature type="transmembrane region" description="Helical" evidence="2">
    <location>
        <begin position="369"/>
        <end position="394"/>
    </location>
</feature>
<keyword evidence="2" id="KW-0472">Membrane</keyword>
<feature type="region of interest" description="Disordered" evidence="1">
    <location>
        <begin position="223"/>
        <end position="242"/>
    </location>
</feature>
<reference evidence="3" key="1">
    <citation type="journal article" date="2020" name="Stud. Mycol.">
        <title>101 Dothideomycetes genomes: a test case for predicting lifestyles and emergence of pathogens.</title>
        <authorList>
            <person name="Haridas S."/>
            <person name="Albert R."/>
            <person name="Binder M."/>
            <person name="Bloem J."/>
            <person name="Labutti K."/>
            <person name="Salamov A."/>
            <person name="Andreopoulos B."/>
            <person name="Baker S."/>
            <person name="Barry K."/>
            <person name="Bills G."/>
            <person name="Bluhm B."/>
            <person name="Cannon C."/>
            <person name="Castanera R."/>
            <person name="Culley D."/>
            <person name="Daum C."/>
            <person name="Ezra D."/>
            <person name="Gonzalez J."/>
            <person name="Henrissat B."/>
            <person name="Kuo A."/>
            <person name="Liang C."/>
            <person name="Lipzen A."/>
            <person name="Lutzoni F."/>
            <person name="Magnuson J."/>
            <person name="Mondo S."/>
            <person name="Nolan M."/>
            <person name="Ohm R."/>
            <person name="Pangilinan J."/>
            <person name="Park H.-J."/>
            <person name="Ramirez L."/>
            <person name="Alfaro M."/>
            <person name="Sun H."/>
            <person name="Tritt A."/>
            <person name="Yoshinaga Y."/>
            <person name="Zwiers L.-H."/>
            <person name="Turgeon B."/>
            <person name="Goodwin S."/>
            <person name="Spatafora J."/>
            <person name="Crous P."/>
            <person name="Grigoriev I."/>
        </authorList>
    </citation>
    <scope>NUCLEOTIDE SEQUENCE</scope>
    <source>
        <strain evidence="3">CBS 119925</strain>
    </source>
</reference>
<feature type="transmembrane region" description="Helical" evidence="2">
    <location>
        <begin position="443"/>
        <end position="465"/>
    </location>
</feature>
<accession>A0A6A6VGC3</accession>
<proteinExistence type="predicted"/>
<dbReference type="InterPro" id="IPR053018">
    <property type="entry name" value="Elsinochrome_Biosynth-Asso"/>
</dbReference>